<reference evidence="2 3" key="1">
    <citation type="submission" date="2019-07" db="EMBL/GenBank/DDBJ databases">
        <title>WGS assembly of Gossypium tomentosum.</title>
        <authorList>
            <person name="Chen Z.J."/>
            <person name="Sreedasyam A."/>
            <person name="Ando A."/>
            <person name="Song Q."/>
            <person name="De L."/>
            <person name="Hulse-Kemp A."/>
            <person name="Ding M."/>
            <person name="Ye W."/>
            <person name="Kirkbride R."/>
            <person name="Jenkins J."/>
            <person name="Plott C."/>
            <person name="Lovell J."/>
            <person name="Lin Y.-M."/>
            <person name="Vaughn R."/>
            <person name="Liu B."/>
            <person name="Li W."/>
            <person name="Simpson S."/>
            <person name="Scheffler B."/>
            <person name="Saski C."/>
            <person name="Grover C."/>
            <person name="Hu G."/>
            <person name="Conover J."/>
            <person name="Carlson J."/>
            <person name="Shu S."/>
            <person name="Boston L."/>
            <person name="Williams M."/>
            <person name="Peterson D."/>
            <person name="Mcgee K."/>
            <person name="Jones D."/>
            <person name="Wendel J."/>
            <person name="Stelly D."/>
            <person name="Grimwood J."/>
            <person name="Schmutz J."/>
        </authorList>
    </citation>
    <scope>NUCLEOTIDE SEQUENCE [LARGE SCALE GENOMIC DNA]</scope>
    <source>
        <strain evidence="2">7179.01</strain>
    </source>
</reference>
<protein>
    <submittedName>
        <fullName evidence="2">Uncharacterized protein</fullName>
    </submittedName>
</protein>
<feature type="signal peptide" evidence="1">
    <location>
        <begin position="1"/>
        <end position="31"/>
    </location>
</feature>
<feature type="chain" id="PRO_5022735452" evidence="1">
    <location>
        <begin position="32"/>
        <end position="54"/>
    </location>
</feature>
<evidence type="ECO:0000313" key="2">
    <source>
        <dbReference type="EMBL" id="TYH63111.1"/>
    </source>
</evidence>
<sequence>MCLLFLIHSIMCLLMLLTLSRLLSLSPTVNCWTIRCSRYKTTSTTVNKLFYFVQ</sequence>
<organism evidence="2 3">
    <name type="scientific">Gossypium tomentosum</name>
    <name type="common">Hawaiian cotton</name>
    <name type="synonym">Gossypium sandvicense</name>
    <dbReference type="NCBI Taxonomy" id="34277"/>
    <lineage>
        <taxon>Eukaryota</taxon>
        <taxon>Viridiplantae</taxon>
        <taxon>Streptophyta</taxon>
        <taxon>Embryophyta</taxon>
        <taxon>Tracheophyta</taxon>
        <taxon>Spermatophyta</taxon>
        <taxon>Magnoliopsida</taxon>
        <taxon>eudicotyledons</taxon>
        <taxon>Gunneridae</taxon>
        <taxon>Pentapetalae</taxon>
        <taxon>rosids</taxon>
        <taxon>malvids</taxon>
        <taxon>Malvales</taxon>
        <taxon>Malvaceae</taxon>
        <taxon>Malvoideae</taxon>
        <taxon>Gossypium</taxon>
    </lineage>
</organism>
<accession>A0A5D2K7L6</accession>
<evidence type="ECO:0000256" key="1">
    <source>
        <dbReference type="SAM" id="SignalP"/>
    </source>
</evidence>
<name>A0A5D2K7L6_GOSTO</name>
<gene>
    <name evidence="2" type="ORF">ES332_D07G167500v1</name>
</gene>
<dbReference type="Proteomes" id="UP000322667">
    <property type="component" value="Chromosome D07"/>
</dbReference>
<dbReference type="EMBL" id="CM017629">
    <property type="protein sequence ID" value="TYH63111.1"/>
    <property type="molecule type" value="Genomic_DNA"/>
</dbReference>
<keyword evidence="3" id="KW-1185">Reference proteome</keyword>
<proteinExistence type="predicted"/>
<dbReference type="AlphaFoldDB" id="A0A5D2K7L6"/>
<evidence type="ECO:0000313" key="3">
    <source>
        <dbReference type="Proteomes" id="UP000322667"/>
    </source>
</evidence>
<keyword evidence="1" id="KW-0732">Signal</keyword>